<dbReference type="PANTHER" id="PTHR43820">
    <property type="entry name" value="HIGH-AFFINITY BRANCHED-CHAIN AMINO ACID TRANSPORT ATP-BINDING PROTEIN LIVF"/>
    <property type="match status" value="1"/>
</dbReference>
<keyword evidence="4 8" id="KW-0067">ATP-binding</keyword>
<dbReference type="Proteomes" id="UP001596074">
    <property type="component" value="Unassembled WGS sequence"/>
</dbReference>
<evidence type="ECO:0000256" key="2">
    <source>
        <dbReference type="ARBA" id="ARBA00022448"/>
    </source>
</evidence>
<dbReference type="InterPro" id="IPR027417">
    <property type="entry name" value="P-loop_NTPase"/>
</dbReference>
<evidence type="ECO:0000256" key="3">
    <source>
        <dbReference type="ARBA" id="ARBA00022741"/>
    </source>
</evidence>
<evidence type="ECO:0000256" key="1">
    <source>
        <dbReference type="ARBA" id="ARBA00005417"/>
    </source>
</evidence>
<reference evidence="9" key="1">
    <citation type="journal article" date="2019" name="Int. J. Syst. Evol. Microbiol.">
        <title>The Global Catalogue of Microorganisms (GCM) 10K type strain sequencing project: providing services to taxonomists for standard genome sequencing and annotation.</title>
        <authorList>
            <consortium name="The Broad Institute Genomics Platform"/>
            <consortium name="The Broad Institute Genome Sequencing Center for Infectious Disease"/>
            <person name="Wu L."/>
            <person name="Ma J."/>
        </authorList>
    </citation>
    <scope>NUCLEOTIDE SEQUENCE [LARGE SCALE GENOMIC DNA]</scope>
    <source>
        <strain evidence="9">KCTC 42087</strain>
    </source>
</reference>
<dbReference type="SUPFAM" id="SSF52540">
    <property type="entry name" value="P-loop containing nucleoside triphosphate hydrolases"/>
    <property type="match status" value="1"/>
</dbReference>
<dbReference type="InterPro" id="IPR003593">
    <property type="entry name" value="AAA+_ATPase"/>
</dbReference>
<evidence type="ECO:0000256" key="5">
    <source>
        <dbReference type="ARBA" id="ARBA00022970"/>
    </source>
</evidence>
<evidence type="ECO:0000256" key="6">
    <source>
        <dbReference type="SAM" id="MobiDB-lite"/>
    </source>
</evidence>
<dbReference type="InterPro" id="IPR052156">
    <property type="entry name" value="BCAA_Transport_ATP-bd_LivF"/>
</dbReference>
<evidence type="ECO:0000256" key="4">
    <source>
        <dbReference type="ARBA" id="ARBA00022840"/>
    </source>
</evidence>
<comment type="similarity">
    <text evidence="1">Belongs to the ABC transporter superfamily.</text>
</comment>
<dbReference type="CDD" id="cd03224">
    <property type="entry name" value="ABC_TM1139_LivF_branched"/>
    <property type="match status" value="1"/>
</dbReference>
<dbReference type="InterPro" id="IPR003439">
    <property type="entry name" value="ABC_transporter-like_ATP-bd"/>
</dbReference>
<dbReference type="PANTHER" id="PTHR43820:SF4">
    <property type="entry name" value="HIGH-AFFINITY BRANCHED-CHAIN AMINO ACID TRANSPORT ATP-BINDING PROTEIN LIVF"/>
    <property type="match status" value="1"/>
</dbReference>
<proteinExistence type="inferred from homology"/>
<dbReference type="RefSeq" id="WP_378286572.1">
    <property type="nucleotide sequence ID" value="NZ_JBHSON010000059.1"/>
</dbReference>
<dbReference type="InterPro" id="IPR017871">
    <property type="entry name" value="ABC_transporter-like_CS"/>
</dbReference>
<feature type="compositionally biased region" description="Gly residues" evidence="6">
    <location>
        <begin position="228"/>
        <end position="240"/>
    </location>
</feature>
<feature type="domain" description="ABC transporter" evidence="7">
    <location>
        <begin position="3"/>
        <end position="226"/>
    </location>
</feature>
<sequence length="252" mass="26018">MLLEISKVTTGYGRMPVVWDLDLTVAEGEIVALLGPNGAGKTTALLTAGGFLRPMSGTITLDGASITAVPPYRLSRHGLAAVTDDRALLPSLTVQENLALVRNRRSDPLALFPELERLMGRRAGLLSGGEQQMLALARALCSRPKAILLDELSQGLAPLVVERCLKALTDAAAEWGLGVLLVEQNVSEALKVADRACVLSHGRVALESDAASLREDTGLIESSYLGEAGAGPGTDPGPGSGTTARGGSAGSG</sequence>
<dbReference type="GO" id="GO:0005524">
    <property type="term" value="F:ATP binding"/>
    <property type="evidence" value="ECO:0007669"/>
    <property type="project" value="UniProtKB-KW"/>
</dbReference>
<gene>
    <name evidence="8" type="ORF">ACFPZN_34755</name>
</gene>
<comment type="caution">
    <text evidence="8">The sequence shown here is derived from an EMBL/GenBank/DDBJ whole genome shotgun (WGS) entry which is preliminary data.</text>
</comment>
<keyword evidence="5" id="KW-0029">Amino-acid transport</keyword>
<dbReference type="EMBL" id="JBHSON010000059">
    <property type="protein sequence ID" value="MFC5750806.1"/>
    <property type="molecule type" value="Genomic_DNA"/>
</dbReference>
<dbReference type="PROSITE" id="PS00211">
    <property type="entry name" value="ABC_TRANSPORTER_1"/>
    <property type="match status" value="1"/>
</dbReference>
<accession>A0ABW1A6P5</accession>
<evidence type="ECO:0000259" key="7">
    <source>
        <dbReference type="PROSITE" id="PS50893"/>
    </source>
</evidence>
<keyword evidence="9" id="KW-1185">Reference proteome</keyword>
<evidence type="ECO:0000313" key="8">
    <source>
        <dbReference type="EMBL" id="MFC5750806.1"/>
    </source>
</evidence>
<keyword evidence="3" id="KW-0547">Nucleotide-binding</keyword>
<dbReference type="Pfam" id="PF00005">
    <property type="entry name" value="ABC_tran"/>
    <property type="match status" value="1"/>
</dbReference>
<evidence type="ECO:0000313" key="9">
    <source>
        <dbReference type="Proteomes" id="UP001596074"/>
    </source>
</evidence>
<name>A0ABW1A6P5_9ACTN</name>
<organism evidence="8 9">
    <name type="scientific">Actinomadura rugatobispora</name>
    <dbReference type="NCBI Taxonomy" id="1994"/>
    <lineage>
        <taxon>Bacteria</taxon>
        <taxon>Bacillati</taxon>
        <taxon>Actinomycetota</taxon>
        <taxon>Actinomycetes</taxon>
        <taxon>Streptosporangiales</taxon>
        <taxon>Thermomonosporaceae</taxon>
        <taxon>Actinomadura</taxon>
    </lineage>
</organism>
<dbReference type="PROSITE" id="PS50893">
    <property type="entry name" value="ABC_TRANSPORTER_2"/>
    <property type="match status" value="1"/>
</dbReference>
<protein>
    <submittedName>
        <fullName evidence="8">ABC transporter ATP-binding protein</fullName>
    </submittedName>
</protein>
<keyword evidence="2" id="KW-0813">Transport</keyword>
<dbReference type="Gene3D" id="3.40.50.300">
    <property type="entry name" value="P-loop containing nucleotide triphosphate hydrolases"/>
    <property type="match status" value="1"/>
</dbReference>
<feature type="region of interest" description="Disordered" evidence="6">
    <location>
        <begin position="224"/>
        <end position="252"/>
    </location>
</feature>
<dbReference type="SMART" id="SM00382">
    <property type="entry name" value="AAA"/>
    <property type="match status" value="1"/>
</dbReference>